<name>A0A6L2LL52_TANCI</name>
<dbReference type="Gene3D" id="1.10.340.70">
    <property type="match status" value="1"/>
</dbReference>
<dbReference type="InterPro" id="IPR041588">
    <property type="entry name" value="Integrase_H2C2"/>
</dbReference>
<dbReference type="InterPro" id="IPR012337">
    <property type="entry name" value="RNaseH-like_sf"/>
</dbReference>
<dbReference type="Pfam" id="PF17921">
    <property type="entry name" value="Integrase_H2C2"/>
    <property type="match status" value="1"/>
</dbReference>
<dbReference type="Pfam" id="PF24626">
    <property type="entry name" value="SH3_Tf2-1"/>
    <property type="match status" value="1"/>
</dbReference>
<gene>
    <name evidence="3" type="ORF">Tci_032972</name>
</gene>
<proteinExistence type="predicted"/>
<dbReference type="AlphaFoldDB" id="A0A6L2LL52"/>
<feature type="domain" description="Tf2-1-like SH3-like" evidence="2">
    <location>
        <begin position="171"/>
        <end position="221"/>
    </location>
</feature>
<accession>A0A6L2LL52</accession>
<organism evidence="3">
    <name type="scientific">Tanacetum cinerariifolium</name>
    <name type="common">Dalmatian daisy</name>
    <name type="synonym">Chrysanthemum cinerariifolium</name>
    <dbReference type="NCBI Taxonomy" id="118510"/>
    <lineage>
        <taxon>Eukaryota</taxon>
        <taxon>Viridiplantae</taxon>
        <taxon>Streptophyta</taxon>
        <taxon>Embryophyta</taxon>
        <taxon>Tracheophyta</taxon>
        <taxon>Spermatophyta</taxon>
        <taxon>Magnoliopsida</taxon>
        <taxon>eudicotyledons</taxon>
        <taxon>Gunneridae</taxon>
        <taxon>Pentapetalae</taxon>
        <taxon>asterids</taxon>
        <taxon>campanulids</taxon>
        <taxon>Asterales</taxon>
        <taxon>Asteraceae</taxon>
        <taxon>Asteroideae</taxon>
        <taxon>Anthemideae</taxon>
        <taxon>Anthemidinae</taxon>
        <taxon>Tanacetum</taxon>
    </lineage>
</organism>
<dbReference type="PANTHER" id="PTHR46148:SF59">
    <property type="entry name" value="NUCLEOTIDYLTRANSFERASE, RIBONUCLEASE H"/>
    <property type="match status" value="1"/>
</dbReference>
<dbReference type="PANTHER" id="PTHR46148">
    <property type="entry name" value="CHROMO DOMAIN-CONTAINING PROTEIN"/>
    <property type="match status" value="1"/>
</dbReference>
<feature type="domain" description="Integrase zinc-binding" evidence="1">
    <location>
        <begin position="59"/>
        <end position="101"/>
    </location>
</feature>
<dbReference type="InterPro" id="IPR056924">
    <property type="entry name" value="SH3_Tf2-1"/>
</dbReference>
<protein>
    <submittedName>
        <fullName evidence="3">Uncharacterized protein</fullName>
    </submittedName>
</protein>
<dbReference type="SUPFAM" id="SSF53098">
    <property type="entry name" value="Ribonuclease H-like"/>
    <property type="match status" value="1"/>
</dbReference>
<dbReference type="EMBL" id="BKCJ010004430">
    <property type="protein sequence ID" value="GEU60994.1"/>
    <property type="molecule type" value="Genomic_DNA"/>
</dbReference>
<evidence type="ECO:0000259" key="2">
    <source>
        <dbReference type="Pfam" id="PF24626"/>
    </source>
</evidence>
<sequence length="267" mass="31883">MTIRSSIKDRILAAQKEAYEAVNAPAEMLRGPYKKMDHRSDEEWYYLDRIWVPLIGDVRILIMDEAYKLKYSVHLGADKMYYNLRDMYWWPRMKKDIALYVIVDQLTKSTYFLLMREDCKINRLARLYLNEIIARHAVLISIISDRNSRFKSRFWQSMQEALGTRLDMSVVRFEKKGKLAHRFVGPYEITERIGPVAYRLRLPEELNDVHDTFYVSNLKKCLADSTLHVPLEEIKVDAKLIFMEELVEILEREFKKLKWSRIHIIKV</sequence>
<evidence type="ECO:0000259" key="1">
    <source>
        <dbReference type="Pfam" id="PF17921"/>
    </source>
</evidence>
<comment type="caution">
    <text evidence="3">The sequence shown here is derived from an EMBL/GenBank/DDBJ whole genome shotgun (WGS) entry which is preliminary data.</text>
</comment>
<reference evidence="3" key="1">
    <citation type="journal article" date="2019" name="Sci. Rep.">
        <title>Draft genome of Tanacetum cinerariifolium, the natural source of mosquito coil.</title>
        <authorList>
            <person name="Yamashiro T."/>
            <person name="Shiraishi A."/>
            <person name="Satake H."/>
            <person name="Nakayama K."/>
        </authorList>
    </citation>
    <scope>NUCLEOTIDE SEQUENCE</scope>
</reference>
<evidence type="ECO:0000313" key="3">
    <source>
        <dbReference type="EMBL" id="GEU60994.1"/>
    </source>
</evidence>